<dbReference type="InterPro" id="IPR036709">
    <property type="entry name" value="Autotransporte_beta_dom_sf"/>
</dbReference>
<dbReference type="SUPFAM" id="SSF103515">
    <property type="entry name" value="Autotransporter"/>
    <property type="match status" value="1"/>
</dbReference>
<feature type="chain" id="PRO_5006911318" description="Autotransporter domain-containing protein" evidence="1">
    <location>
        <begin position="22"/>
        <end position="324"/>
    </location>
</feature>
<dbReference type="EMBL" id="LNXU01000012">
    <property type="protein sequence ID" value="KTC75089.1"/>
    <property type="molecule type" value="Genomic_DNA"/>
</dbReference>
<organism evidence="2 3">
    <name type="scientific">Legionella bozemanae</name>
    <name type="common">Fluoribacter bozemanae</name>
    <dbReference type="NCBI Taxonomy" id="447"/>
    <lineage>
        <taxon>Bacteria</taxon>
        <taxon>Pseudomonadati</taxon>
        <taxon>Pseudomonadota</taxon>
        <taxon>Gammaproteobacteria</taxon>
        <taxon>Legionellales</taxon>
        <taxon>Legionellaceae</taxon>
        <taxon>Legionella</taxon>
    </lineage>
</organism>
<accession>A0A0W0RVZ4</accession>
<proteinExistence type="predicted"/>
<evidence type="ECO:0000313" key="3">
    <source>
        <dbReference type="Proteomes" id="UP000054695"/>
    </source>
</evidence>
<sequence length="324" mass="36113">MKIQSLILSVFLICNGFCVNANTLSKDETTNNTKISEYLKKITPEFLYGYTDFNFDSTSGANFNRYNGYSNLYSAGADHISLGQTMMAGIYYFRINSALSSEFLLNPGFVTTSDQTIHNNTIFGHIFKVFTPQIYADVSGGYGYNKFNTVTEIAMAPTPLIAQATNNNDNWFIGVNGIYRKTWKQLLMRANLGVLYSEINTGRYNYFFPSTATFQVIEPLTNKATLILENIELGYFVKPSVMPFISGGLIQVAQFSNSRPLVDPASIINGSLPQLNMDRSGFRVGGGIAITYKNATIRVEEKYYNAGGVFQSYQTLAALEYKFA</sequence>
<keyword evidence="1" id="KW-0732">Signal</keyword>
<keyword evidence="3" id="KW-1185">Reference proteome</keyword>
<dbReference type="PATRIC" id="fig|447.4.peg.1156"/>
<name>A0A0W0RVZ4_LEGBO</name>
<evidence type="ECO:0008006" key="4">
    <source>
        <dbReference type="Google" id="ProtNLM"/>
    </source>
</evidence>
<dbReference type="OrthoDB" id="5644038at2"/>
<protein>
    <recommendedName>
        <fullName evidence="4">Autotransporter domain-containing protein</fullName>
    </recommendedName>
</protein>
<dbReference type="STRING" id="447.Lboz_1076"/>
<evidence type="ECO:0000256" key="1">
    <source>
        <dbReference type="SAM" id="SignalP"/>
    </source>
</evidence>
<feature type="signal peptide" evidence="1">
    <location>
        <begin position="1"/>
        <end position="21"/>
    </location>
</feature>
<dbReference type="RefSeq" id="WP_058458756.1">
    <property type="nucleotide sequence ID" value="NZ_CAAAIY010000004.1"/>
</dbReference>
<dbReference type="AlphaFoldDB" id="A0A0W0RVZ4"/>
<comment type="caution">
    <text evidence="2">The sequence shown here is derived from an EMBL/GenBank/DDBJ whole genome shotgun (WGS) entry which is preliminary data.</text>
</comment>
<reference evidence="2 3" key="1">
    <citation type="submission" date="2015-11" db="EMBL/GenBank/DDBJ databases">
        <title>Genomic analysis of 38 Legionella species identifies large and diverse effector repertoires.</title>
        <authorList>
            <person name="Burstein D."/>
            <person name="Amaro F."/>
            <person name="Zusman T."/>
            <person name="Lifshitz Z."/>
            <person name="Cohen O."/>
            <person name="Gilbert J.A."/>
            <person name="Pupko T."/>
            <person name="Shuman H.A."/>
            <person name="Segal G."/>
        </authorList>
    </citation>
    <scope>NUCLEOTIDE SEQUENCE [LARGE SCALE GENOMIC DNA]</scope>
    <source>
        <strain evidence="2 3">WIGA</strain>
    </source>
</reference>
<gene>
    <name evidence="2" type="ORF">Lboz_1076</name>
</gene>
<evidence type="ECO:0000313" key="2">
    <source>
        <dbReference type="EMBL" id="KTC75089.1"/>
    </source>
</evidence>
<dbReference type="Proteomes" id="UP000054695">
    <property type="component" value="Unassembled WGS sequence"/>
</dbReference>